<dbReference type="CDD" id="cd06171">
    <property type="entry name" value="Sigma70_r4"/>
    <property type="match status" value="1"/>
</dbReference>
<keyword evidence="1" id="KW-0805">Transcription regulation</keyword>
<evidence type="ECO:0000313" key="9">
    <source>
        <dbReference type="Proteomes" id="UP000000269"/>
    </source>
</evidence>
<keyword evidence="2" id="KW-0731">Sigma factor</keyword>
<dbReference type="NCBIfam" id="TIGR02980">
    <property type="entry name" value="SigBFG"/>
    <property type="match status" value="1"/>
</dbReference>
<keyword evidence="4" id="KW-0804">Transcription</keyword>
<evidence type="ECO:0000313" key="8">
    <source>
        <dbReference type="EMBL" id="ABW17580.1"/>
    </source>
</evidence>
<dbReference type="Gene3D" id="1.20.120.1810">
    <property type="match status" value="1"/>
</dbReference>
<dbReference type="EMBL" id="CP000853">
    <property type="protein sequence ID" value="ABW17580.1"/>
    <property type="molecule type" value="Genomic_DNA"/>
</dbReference>
<dbReference type="AlphaFoldDB" id="A8MEA9"/>
<dbReference type="OrthoDB" id="9809557at2"/>
<dbReference type="eggNOG" id="COG1191">
    <property type="taxonomic scope" value="Bacteria"/>
</dbReference>
<gene>
    <name evidence="8" type="ordered locus">Clos_0010</name>
</gene>
<dbReference type="InterPro" id="IPR007627">
    <property type="entry name" value="RNA_pol_sigma70_r2"/>
</dbReference>
<dbReference type="STRING" id="350688.Clos_0010"/>
<evidence type="ECO:0000256" key="4">
    <source>
        <dbReference type="ARBA" id="ARBA00023163"/>
    </source>
</evidence>
<dbReference type="Pfam" id="PF04542">
    <property type="entry name" value="Sigma70_r2"/>
    <property type="match status" value="1"/>
</dbReference>
<protein>
    <submittedName>
        <fullName evidence="8">RNA polymerase, sigma 28 subunit, FliA/WhiG family</fullName>
    </submittedName>
</protein>
<sequence length="270" mass="31823">MANIANSTEADDYMIMNKSKKEKNLTEKELFKEYALTRDIEIRNELINRHLYIAEILSKKFLNKGIEYEDIYQVASLGLIYAIERYDVTKGFEFSSFATPTIIGEIKKYFRDKGWSIRVPRRIQELSKKVNVSKNTLQQTLQRTPTVKDIAEYLNCTEEEVIEAMEASQVYTPKSLDLIYDNDGDDKDIQLLDLIGELDKRFDDIENKDFFQKAIDKLNEVEKKVLKDRFFNNKTQMKVSEELNVSQMTVSRMEKRIIEKFKKELDRSME</sequence>
<reference evidence="9" key="1">
    <citation type="submission" date="2007-10" db="EMBL/GenBank/DDBJ databases">
        <title>Complete genome of Alkaliphilus oremlandii OhILAs.</title>
        <authorList>
            <person name="Copeland A."/>
            <person name="Lucas S."/>
            <person name="Lapidus A."/>
            <person name="Barry K."/>
            <person name="Detter J.C."/>
            <person name="Glavina del Rio T."/>
            <person name="Hammon N."/>
            <person name="Israni S."/>
            <person name="Dalin E."/>
            <person name="Tice H."/>
            <person name="Pitluck S."/>
            <person name="Chain P."/>
            <person name="Malfatti S."/>
            <person name="Shin M."/>
            <person name="Vergez L."/>
            <person name="Schmutz J."/>
            <person name="Larimer F."/>
            <person name="Land M."/>
            <person name="Hauser L."/>
            <person name="Kyrpides N."/>
            <person name="Mikhailova N."/>
            <person name="Stolz J.F."/>
            <person name="Dawson A."/>
            <person name="Fisher E."/>
            <person name="Crable B."/>
            <person name="Perera E."/>
            <person name="Lisak J."/>
            <person name="Ranganathan M."/>
            <person name="Basu P."/>
            <person name="Richardson P."/>
        </authorList>
    </citation>
    <scope>NUCLEOTIDE SEQUENCE [LARGE SCALE GENOMIC DNA]</scope>
    <source>
        <strain evidence="9">OhILAs</strain>
    </source>
</reference>
<dbReference type="SUPFAM" id="SSF88946">
    <property type="entry name" value="Sigma2 domain of RNA polymerase sigma factors"/>
    <property type="match status" value="1"/>
</dbReference>
<dbReference type="Gene3D" id="1.10.10.10">
    <property type="entry name" value="Winged helix-like DNA-binding domain superfamily/Winged helix DNA-binding domain"/>
    <property type="match status" value="2"/>
</dbReference>
<feature type="domain" description="RNA polymerase sigma-70 region 2" evidence="6">
    <location>
        <begin position="58"/>
        <end position="115"/>
    </location>
</feature>
<accession>A8MEA9</accession>
<evidence type="ECO:0000256" key="2">
    <source>
        <dbReference type="ARBA" id="ARBA00023082"/>
    </source>
</evidence>
<dbReference type="PANTHER" id="PTHR30385">
    <property type="entry name" value="SIGMA FACTOR F FLAGELLAR"/>
    <property type="match status" value="1"/>
</dbReference>
<dbReference type="InterPro" id="IPR000943">
    <property type="entry name" value="RNA_pol_sigma70"/>
</dbReference>
<proteinExistence type="predicted"/>
<dbReference type="RefSeq" id="WP_012157895.1">
    <property type="nucleotide sequence ID" value="NC_009922.1"/>
</dbReference>
<dbReference type="KEGG" id="aoe:Clos_0010"/>
<evidence type="ECO:0000259" key="5">
    <source>
        <dbReference type="Pfam" id="PF04539"/>
    </source>
</evidence>
<organism evidence="8 9">
    <name type="scientific">Alkaliphilus oremlandii (strain OhILAs)</name>
    <name type="common">Clostridium oremlandii (strain OhILAs)</name>
    <dbReference type="NCBI Taxonomy" id="350688"/>
    <lineage>
        <taxon>Bacteria</taxon>
        <taxon>Bacillati</taxon>
        <taxon>Bacillota</taxon>
        <taxon>Clostridia</taxon>
        <taxon>Peptostreptococcales</taxon>
        <taxon>Natronincolaceae</taxon>
        <taxon>Alkaliphilus</taxon>
    </lineage>
</organism>
<dbReference type="InterPro" id="IPR007630">
    <property type="entry name" value="RNA_pol_sigma70_r4"/>
</dbReference>
<dbReference type="SUPFAM" id="SSF88659">
    <property type="entry name" value="Sigma3 and sigma4 domains of RNA polymerase sigma factors"/>
    <property type="match status" value="2"/>
</dbReference>
<dbReference type="InterPro" id="IPR036388">
    <property type="entry name" value="WH-like_DNA-bd_sf"/>
</dbReference>
<dbReference type="GO" id="GO:0003677">
    <property type="term" value="F:DNA binding"/>
    <property type="evidence" value="ECO:0007669"/>
    <property type="project" value="UniProtKB-KW"/>
</dbReference>
<dbReference type="PRINTS" id="PR00046">
    <property type="entry name" value="SIGMA70FCT"/>
</dbReference>
<dbReference type="InterPro" id="IPR013324">
    <property type="entry name" value="RNA_pol_sigma_r3/r4-like"/>
</dbReference>
<evidence type="ECO:0000256" key="3">
    <source>
        <dbReference type="ARBA" id="ARBA00023125"/>
    </source>
</evidence>
<evidence type="ECO:0000259" key="7">
    <source>
        <dbReference type="Pfam" id="PF04545"/>
    </source>
</evidence>
<evidence type="ECO:0000256" key="1">
    <source>
        <dbReference type="ARBA" id="ARBA00023015"/>
    </source>
</evidence>
<dbReference type="Pfam" id="PF04539">
    <property type="entry name" value="Sigma70_r3"/>
    <property type="match status" value="1"/>
</dbReference>
<dbReference type="PANTHER" id="PTHR30385:SF4">
    <property type="entry name" value="RNA POLYMERASE SIGMA-E FACTOR"/>
    <property type="match status" value="1"/>
</dbReference>
<keyword evidence="3" id="KW-0238">DNA-binding</keyword>
<dbReference type="GO" id="GO:0006352">
    <property type="term" value="P:DNA-templated transcription initiation"/>
    <property type="evidence" value="ECO:0007669"/>
    <property type="project" value="InterPro"/>
</dbReference>
<dbReference type="Pfam" id="PF04545">
    <property type="entry name" value="Sigma70_r4"/>
    <property type="match status" value="1"/>
</dbReference>
<dbReference type="NCBIfam" id="TIGR02937">
    <property type="entry name" value="sigma70-ECF"/>
    <property type="match status" value="1"/>
</dbReference>
<keyword evidence="9" id="KW-1185">Reference proteome</keyword>
<dbReference type="GO" id="GO:0016987">
    <property type="term" value="F:sigma factor activity"/>
    <property type="evidence" value="ECO:0007669"/>
    <property type="project" value="UniProtKB-KW"/>
</dbReference>
<feature type="domain" description="RNA polymerase sigma-70 region 4" evidence="7">
    <location>
        <begin position="214"/>
        <end position="262"/>
    </location>
</feature>
<dbReference type="InterPro" id="IPR014322">
    <property type="entry name" value="RNA_pol_sigma-B/F/G"/>
</dbReference>
<name>A8MEA9_ALKOO</name>
<dbReference type="InterPro" id="IPR014284">
    <property type="entry name" value="RNA_pol_sigma-70_dom"/>
</dbReference>
<dbReference type="Proteomes" id="UP000000269">
    <property type="component" value="Chromosome"/>
</dbReference>
<dbReference type="InterPro" id="IPR013325">
    <property type="entry name" value="RNA_pol_sigma_r2"/>
</dbReference>
<dbReference type="InterPro" id="IPR007624">
    <property type="entry name" value="RNA_pol_sigma70_r3"/>
</dbReference>
<feature type="domain" description="RNA polymerase sigma-70 region 3" evidence="5">
    <location>
        <begin position="125"/>
        <end position="188"/>
    </location>
</feature>
<evidence type="ECO:0000259" key="6">
    <source>
        <dbReference type="Pfam" id="PF04542"/>
    </source>
</evidence>
<dbReference type="HOGENOM" id="CLU_014793_8_5_9"/>